<proteinExistence type="predicted"/>
<evidence type="ECO:0000313" key="2">
    <source>
        <dbReference type="EMBL" id="MPC48217.1"/>
    </source>
</evidence>
<accession>A0A5B7FS66</accession>
<protein>
    <submittedName>
        <fullName evidence="2">Uncharacterized protein</fullName>
    </submittedName>
</protein>
<name>A0A5B7FS66_PORTR</name>
<comment type="caution">
    <text evidence="2">The sequence shown here is derived from an EMBL/GenBank/DDBJ whole genome shotgun (WGS) entry which is preliminary data.</text>
</comment>
<sequence>MLWVSYGQSVTYWRHDVTSQSLNIATMWRHGVASQNANTRATSTDPSTTSPERVKSAVNPLGTFIIIIIIIIIIITIIIITITGTIVQCVHDNLALQSERNLAFLATGTNK</sequence>
<keyword evidence="1" id="KW-1133">Transmembrane helix</keyword>
<dbReference type="EMBL" id="VSRR010008164">
    <property type="protein sequence ID" value="MPC48217.1"/>
    <property type="molecule type" value="Genomic_DNA"/>
</dbReference>
<keyword evidence="1" id="KW-0812">Transmembrane</keyword>
<keyword evidence="3" id="KW-1185">Reference proteome</keyword>
<keyword evidence="1" id="KW-0472">Membrane</keyword>
<gene>
    <name evidence="2" type="ORF">E2C01_041985</name>
</gene>
<dbReference type="Proteomes" id="UP000324222">
    <property type="component" value="Unassembled WGS sequence"/>
</dbReference>
<dbReference type="AlphaFoldDB" id="A0A5B7FS66"/>
<evidence type="ECO:0000256" key="1">
    <source>
        <dbReference type="SAM" id="Phobius"/>
    </source>
</evidence>
<feature type="transmembrane region" description="Helical" evidence="1">
    <location>
        <begin position="64"/>
        <end position="90"/>
    </location>
</feature>
<organism evidence="2 3">
    <name type="scientific">Portunus trituberculatus</name>
    <name type="common">Swimming crab</name>
    <name type="synonym">Neptunus trituberculatus</name>
    <dbReference type="NCBI Taxonomy" id="210409"/>
    <lineage>
        <taxon>Eukaryota</taxon>
        <taxon>Metazoa</taxon>
        <taxon>Ecdysozoa</taxon>
        <taxon>Arthropoda</taxon>
        <taxon>Crustacea</taxon>
        <taxon>Multicrustacea</taxon>
        <taxon>Malacostraca</taxon>
        <taxon>Eumalacostraca</taxon>
        <taxon>Eucarida</taxon>
        <taxon>Decapoda</taxon>
        <taxon>Pleocyemata</taxon>
        <taxon>Brachyura</taxon>
        <taxon>Eubrachyura</taxon>
        <taxon>Portunoidea</taxon>
        <taxon>Portunidae</taxon>
        <taxon>Portuninae</taxon>
        <taxon>Portunus</taxon>
    </lineage>
</organism>
<evidence type="ECO:0000313" key="3">
    <source>
        <dbReference type="Proteomes" id="UP000324222"/>
    </source>
</evidence>
<reference evidence="2 3" key="1">
    <citation type="submission" date="2019-05" db="EMBL/GenBank/DDBJ databases">
        <title>Another draft genome of Portunus trituberculatus and its Hox gene families provides insights of decapod evolution.</title>
        <authorList>
            <person name="Jeong J.-H."/>
            <person name="Song I."/>
            <person name="Kim S."/>
            <person name="Choi T."/>
            <person name="Kim D."/>
            <person name="Ryu S."/>
            <person name="Kim W."/>
        </authorList>
    </citation>
    <scope>NUCLEOTIDE SEQUENCE [LARGE SCALE GENOMIC DNA]</scope>
    <source>
        <tissue evidence="2">Muscle</tissue>
    </source>
</reference>